<reference evidence="1 2" key="1">
    <citation type="submission" date="2007-06" db="EMBL/GenBank/DDBJ databases">
        <authorList>
            <person name="Shimkets L."/>
            <person name="Ferriera S."/>
            <person name="Johnson J."/>
            <person name="Kravitz S."/>
            <person name="Beeson K."/>
            <person name="Sutton G."/>
            <person name="Rogers Y.-H."/>
            <person name="Friedman R."/>
            <person name="Frazier M."/>
            <person name="Venter J.C."/>
        </authorList>
    </citation>
    <scope>NUCLEOTIDE SEQUENCE [LARGE SCALE GENOMIC DNA]</scope>
    <source>
        <strain evidence="1 2">SIR-1</strain>
    </source>
</reference>
<proteinExistence type="predicted"/>
<evidence type="ECO:0008006" key="3">
    <source>
        <dbReference type="Google" id="ProtNLM"/>
    </source>
</evidence>
<dbReference type="Proteomes" id="UP000005801">
    <property type="component" value="Unassembled WGS sequence"/>
</dbReference>
<evidence type="ECO:0000313" key="1">
    <source>
        <dbReference type="EMBL" id="EDM76909.1"/>
    </source>
</evidence>
<dbReference type="STRING" id="391625.PPSIR1_37509"/>
<name>A6GB27_9BACT</name>
<gene>
    <name evidence="1" type="ORF">PPSIR1_37509</name>
</gene>
<keyword evidence="2" id="KW-1185">Reference proteome</keyword>
<sequence length="158" mass="16565">MSSLALSLILAAATLGAPACKSQESEPVAVARAFANAARRSDVNAMMAVLERPAVERLELAAEQASDQVGGRRNIETSEMLQIVGVDRTEAVSHAELIDQSESLAHVELTTTSGRTVHLELVFEAAPEGSEGAGEWKVRLPPAKASAADLEAPLLPPT</sequence>
<comment type="caution">
    <text evidence="1">The sequence shown here is derived from an EMBL/GenBank/DDBJ whole genome shotgun (WGS) entry which is preliminary data.</text>
</comment>
<protein>
    <recommendedName>
        <fullName evidence="3">DUF4878 domain-containing protein</fullName>
    </recommendedName>
</protein>
<organism evidence="1 2">
    <name type="scientific">Plesiocystis pacifica SIR-1</name>
    <dbReference type="NCBI Taxonomy" id="391625"/>
    <lineage>
        <taxon>Bacteria</taxon>
        <taxon>Pseudomonadati</taxon>
        <taxon>Myxococcota</taxon>
        <taxon>Polyangia</taxon>
        <taxon>Nannocystales</taxon>
        <taxon>Nannocystaceae</taxon>
        <taxon>Plesiocystis</taxon>
    </lineage>
</organism>
<dbReference type="EMBL" id="ABCS01000055">
    <property type="protein sequence ID" value="EDM76909.1"/>
    <property type="molecule type" value="Genomic_DNA"/>
</dbReference>
<accession>A6GB27</accession>
<evidence type="ECO:0000313" key="2">
    <source>
        <dbReference type="Proteomes" id="UP000005801"/>
    </source>
</evidence>
<dbReference type="AlphaFoldDB" id="A6GB27"/>